<dbReference type="InterPro" id="IPR028116">
    <property type="entry name" value="Cis-CaaD-like"/>
</dbReference>
<keyword evidence="1" id="KW-0812">Transmembrane</keyword>
<protein>
    <submittedName>
        <fullName evidence="3">Oxalocrotonate tautomerase</fullName>
    </submittedName>
</protein>
<dbReference type="AlphaFoldDB" id="A0AAJ0HNA5"/>
<feature type="transmembrane region" description="Helical" evidence="1">
    <location>
        <begin position="20"/>
        <end position="41"/>
    </location>
</feature>
<accession>A0AAJ0HNA5</accession>
<keyword evidence="1" id="KW-0472">Membrane</keyword>
<dbReference type="InterPro" id="IPR014347">
    <property type="entry name" value="Tautomerase/MIF_sf"/>
</dbReference>
<name>A0AAJ0HNA5_9PEZI</name>
<evidence type="ECO:0000313" key="4">
    <source>
        <dbReference type="Proteomes" id="UP001275084"/>
    </source>
</evidence>
<evidence type="ECO:0000259" key="2">
    <source>
        <dbReference type="Pfam" id="PF14832"/>
    </source>
</evidence>
<reference evidence="3" key="1">
    <citation type="journal article" date="2023" name="Mol. Phylogenet. Evol.">
        <title>Genome-scale phylogeny and comparative genomics of the fungal order Sordariales.</title>
        <authorList>
            <person name="Hensen N."/>
            <person name="Bonometti L."/>
            <person name="Westerberg I."/>
            <person name="Brannstrom I.O."/>
            <person name="Guillou S."/>
            <person name="Cros-Aarteil S."/>
            <person name="Calhoun S."/>
            <person name="Haridas S."/>
            <person name="Kuo A."/>
            <person name="Mondo S."/>
            <person name="Pangilinan J."/>
            <person name="Riley R."/>
            <person name="LaButti K."/>
            <person name="Andreopoulos B."/>
            <person name="Lipzen A."/>
            <person name="Chen C."/>
            <person name="Yan M."/>
            <person name="Daum C."/>
            <person name="Ng V."/>
            <person name="Clum A."/>
            <person name="Steindorff A."/>
            <person name="Ohm R.A."/>
            <person name="Martin F."/>
            <person name="Silar P."/>
            <person name="Natvig D.O."/>
            <person name="Lalanne C."/>
            <person name="Gautier V."/>
            <person name="Ament-Velasquez S.L."/>
            <person name="Kruys A."/>
            <person name="Hutchinson M.I."/>
            <person name="Powell A.J."/>
            <person name="Barry K."/>
            <person name="Miller A.N."/>
            <person name="Grigoriev I.V."/>
            <person name="Debuchy R."/>
            <person name="Gladieux P."/>
            <person name="Hiltunen Thoren M."/>
            <person name="Johannesson H."/>
        </authorList>
    </citation>
    <scope>NUCLEOTIDE SEQUENCE</scope>
    <source>
        <strain evidence="3">CBS 955.72</strain>
    </source>
</reference>
<evidence type="ECO:0000256" key="1">
    <source>
        <dbReference type="SAM" id="Phobius"/>
    </source>
</evidence>
<reference evidence="3" key="2">
    <citation type="submission" date="2023-06" db="EMBL/GenBank/DDBJ databases">
        <authorList>
            <consortium name="Lawrence Berkeley National Laboratory"/>
            <person name="Haridas S."/>
            <person name="Hensen N."/>
            <person name="Bonometti L."/>
            <person name="Westerberg I."/>
            <person name="Brannstrom I.O."/>
            <person name="Guillou S."/>
            <person name="Cros-Aarteil S."/>
            <person name="Calhoun S."/>
            <person name="Kuo A."/>
            <person name="Mondo S."/>
            <person name="Pangilinan J."/>
            <person name="Riley R."/>
            <person name="Labutti K."/>
            <person name="Andreopoulos B."/>
            <person name="Lipzen A."/>
            <person name="Chen C."/>
            <person name="Yanf M."/>
            <person name="Daum C."/>
            <person name="Ng V."/>
            <person name="Clum A."/>
            <person name="Steindorff A."/>
            <person name="Ohm R."/>
            <person name="Martin F."/>
            <person name="Silar P."/>
            <person name="Natvig D."/>
            <person name="Lalanne C."/>
            <person name="Gautier V."/>
            <person name="Ament-Velasquez S.L."/>
            <person name="Kruys A."/>
            <person name="Hutchinson M.I."/>
            <person name="Powell A.J."/>
            <person name="Barry K."/>
            <person name="Miller A.N."/>
            <person name="Grigoriev I.V."/>
            <person name="Debuchy R."/>
            <person name="Gladieux P."/>
            <person name="Thoren M.H."/>
            <person name="Johannesson H."/>
        </authorList>
    </citation>
    <scope>NUCLEOTIDE SEQUENCE</scope>
    <source>
        <strain evidence="3">CBS 955.72</strain>
    </source>
</reference>
<sequence>MPLWLIYHPEGTFTSDAKEALAAEITSIYTAVGLPAFYVVINFISLPNSSIFVGGRNPPPEKPFIRFSVDHIAVHLGGDVKRQAGITARIETKLKPHIADRGYDYEFHVDETPRELWRINGFIPPPLTSVGRRTRDDKPDFEIRVV</sequence>
<dbReference type="Gene3D" id="3.30.429.10">
    <property type="entry name" value="Macrophage Migration Inhibitory Factor"/>
    <property type="match status" value="1"/>
</dbReference>
<keyword evidence="4" id="KW-1185">Reference proteome</keyword>
<dbReference type="Proteomes" id="UP001275084">
    <property type="component" value="Unassembled WGS sequence"/>
</dbReference>
<keyword evidence="1" id="KW-1133">Transmembrane helix</keyword>
<dbReference type="EMBL" id="JAUIQD010000003">
    <property type="protein sequence ID" value="KAK3358012.1"/>
    <property type="molecule type" value="Genomic_DNA"/>
</dbReference>
<feature type="domain" description="Tautomerase cis-CaaD-like" evidence="2">
    <location>
        <begin position="1"/>
        <end position="129"/>
    </location>
</feature>
<organism evidence="3 4">
    <name type="scientific">Lasiosphaeria hispida</name>
    <dbReference type="NCBI Taxonomy" id="260671"/>
    <lineage>
        <taxon>Eukaryota</taxon>
        <taxon>Fungi</taxon>
        <taxon>Dikarya</taxon>
        <taxon>Ascomycota</taxon>
        <taxon>Pezizomycotina</taxon>
        <taxon>Sordariomycetes</taxon>
        <taxon>Sordariomycetidae</taxon>
        <taxon>Sordariales</taxon>
        <taxon>Lasiosphaeriaceae</taxon>
        <taxon>Lasiosphaeria</taxon>
    </lineage>
</organism>
<comment type="caution">
    <text evidence="3">The sequence shown here is derived from an EMBL/GenBank/DDBJ whole genome shotgun (WGS) entry which is preliminary data.</text>
</comment>
<dbReference type="Pfam" id="PF14832">
    <property type="entry name" value="Tautomerase_3"/>
    <property type="match status" value="1"/>
</dbReference>
<gene>
    <name evidence="3" type="ORF">B0T25DRAFT_517343</name>
</gene>
<proteinExistence type="predicted"/>
<evidence type="ECO:0000313" key="3">
    <source>
        <dbReference type="EMBL" id="KAK3358012.1"/>
    </source>
</evidence>